<dbReference type="PRINTS" id="PR01755">
    <property type="entry name" value="SECFTRNLCASE"/>
</dbReference>
<accession>A0A8J2V767</accession>
<evidence type="ECO:0000256" key="11">
    <source>
        <dbReference type="ARBA" id="ARBA00061053"/>
    </source>
</evidence>
<dbReference type="GO" id="GO:0005886">
    <property type="term" value="C:plasma membrane"/>
    <property type="evidence" value="ECO:0007669"/>
    <property type="project" value="UniProtKB-SubCell"/>
</dbReference>
<dbReference type="NCBIfam" id="TIGR00916">
    <property type="entry name" value="2A0604s01"/>
    <property type="match status" value="1"/>
</dbReference>
<comment type="caution">
    <text evidence="14">The sequence shown here is derived from an EMBL/GenBank/DDBJ whole genome shotgun (WGS) entry which is preliminary data.</text>
</comment>
<keyword evidence="7 12" id="KW-0811">Translocation</keyword>
<feature type="transmembrane region" description="Helical" evidence="12">
    <location>
        <begin position="274"/>
        <end position="295"/>
    </location>
</feature>
<dbReference type="PANTHER" id="PTHR30081:SF8">
    <property type="entry name" value="PROTEIN TRANSLOCASE SUBUNIT SECF"/>
    <property type="match status" value="1"/>
</dbReference>
<evidence type="ECO:0000256" key="6">
    <source>
        <dbReference type="ARBA" id="ARBA00022989"/>
    </source>
</evidence>
<keyword evidence="8 12" id="KW-0472">Membrane</keyword>
<dbReference type="GO" id="GO:0006605">
    <property type="term" value="P:protein targeting"/>
    <property type="evidence" value="ECO:0007669"/>
    <property type="project" value="UniProtKB-UniRule"/>
</dbReference>
<comment type="similarity">
    <text evidence="11">In the N-terminal section; belongs to the SecD/SecF family. SecD subfamily.</text>
</comment>
<dbReference type="Gene3D" id="1.20.1640.10">
    <property type="entry name" value="Multidrug efflux transporter AcrB transmembrane domain"/>
    <property type="match status" value="1"/>
</dbReference>
<evidence type="ECO:0000256" key="2">
    <source>
        <dbReference type="ARBA" id="ARBA00022448"/>
    </source>
</evidence>
<evidence type="ECO:0000313" key="15">
    <source>
        <dbReference type="Proteomes" id="UP000613582"/>
    </source>
</evidence>
<evidence type="ECO:0000256" key="1">
    <source>
        <dbReference type="ARBA" id="ARBA00004651"/>
    </source>
</evidence>
<reference evidence="14" key="1">
    <citation type="journal article" date="2014" name="Int. J. Syst. Evol. Microbiol.">
        <title>Complete genome sequence of Corynebacterium casei LMG S-19264T (=DSM 44701T), isolated from a smear-ripened cheese.</title>
        <authorList>
            <consortium name="US DOE Joint Genome Institute (JGI-PGF)"/>
            <person name="Walter F."/>
            <person name="Albersmeier A."/>
            <person name="Kalinowski J."/>
            <person name="Ruckert C."/>
        </authorList>
    </citation>
    <scope>NUCLEOTIDE SEQUENCE</scope>
    <source>
        <strain evidence="14">CGMCC 1.12921</strain>
    </source>
</reference>
<dbReference type="EMBL" id="BMGH01000001">
    <property type="protein sequence ID" value="GGD02009.1"/>
    <property type="molecule type" value="Genomic_DNA"/>
</dbReference>
<comment type="similarity">
    <text evidence="10">In the C-terminal section; belongs to the SecD/SecF family. SecF subfamily.</text>
</comment>
<feature type="transmembrane region" description="Helical" evidence="12">
    <location>
        <begin position="21"/>
        <end position="45"/>
    </location>
</feature>
<dbReference type="InterPro" id="IPR055344">
    <property type="entry name" value="SecD_SecF_C_bact"/>
</dbReference>
<dbReference type="InterPro" id="IPR048634">
    <property type="entry name" value="SecD_SecF_C"/>
</dbReference>
<evidence type="ECO:0000256" key="8">
    <source>
        <dbReference type="ARBA" id="ARBA00023136"/>
    </source>
</evidence>
<protein>
    <recommendedName>
        <fullName evidence="12">Protein-export membrane protein SecF</fullName>
    </recommendedName>
</protein>
<evidence type="ECO:0000256" key="4">
    <source>
        <dbReference type="ARBA" id="ARBA00022692"/>
    </source>
</evidence>
<dbReference type="Pfam" id="PF02355">
    <property type="entry name" value="SecD_SecF_C"/>
    <property type="match status" value="1"/>
</dbReference>
<evidence type="ECO:0000256" key="5">
    <source>
        <dbReference type="ARBA" id="ARBA00022927"/>
    </source>
</evidence>
<dbReference type="GO" id="GO:0065002">
    <property type="term" value="P:intracellular protein transmembrane transport"/>
    <property type="evidence" value="ECO:0007669"/>
    <property type="project" value="UniProtKB-UniRule"/>
</dbReference>
<dbReference type="RefSeq" id="WP_188160070.1">
    <property type="nucleotide sequence ID" value="NZ_BMGH01000001.1"/>
</dbReference>
<evidence type="ECO:0000313" key="14">
    <source>
        <dbReference type="EMBL" id="GGD02009.1"/>
    </source>
</evidence>
<keyword evidence="5 12" id="KW-0653">Protein transport</keyword>
<dbReference type="Proteomes" id="UP000613582">
    <property type="component" value="Unassembled WGS sequence"/>
</dbReference>
<comment type="caution">
    <text evidence="12">Lacks conserved residue(s) required for the propagation of feature annotation.</text>
</comment>
<dbReference type="SUPFAM" id="SSF82866">
    <property type="entry name" value="Multidrug efflux transporter AcrB transmembrane domain"/>
    <property type="match status" value="1"/>
</dbReference>
<feature type="domain" description="Protein export membrane protein SecD/SecF C-terminal" evidence="13">
    <location>
        <begin position="144"/>
        <end position="323"/>
    </location>
</feature>
<comment type="subcellular location">
    <subcellularLocation>
        <location evidence="1 12">Cell membrane</location>
        <topology evidence="1 12">Multi-pass membrane protein</topology>
    </subcellularLocation>
</comment>
<feature type="transmembrane region" description="Helical" evidence="12">
    <location>
        <begin position="301"/>
        <end position="321"/>
    </location>
</feature>
<dbReference type="HAMAP" id="MF_01464_B">
    <property type="entry name" value="SecF_B"/>
    <property type="match status" value="1"/>
</dbReference>
<proteinExistence type="inferred from homology"/>
<organism evidence="14 15">
    <name type="scientific">Aquisalinus flavus</name>
    <dbReference type="NCBI Taxonomy" id="1526572"/>
    <lineage>
        <taxon>Bacteria</taxon>
        <taxon>Pseudomonadati</taxon>
        <taxon>Pseudomonadota</taxon>
        <taxon>Alphaproteobacteria</taxon>
        <taxon>Parvularculales</taxon>
        <taxon>Parvularculaceae</taxon>
        <taxon>Aquisalinus</taxon>
    </lineage>
</organism>
<evidence type="ECO:0000256" key="12">
    <source>
        <dbReference type="HAMAP-Rule" id="MF_01464"/>
    </source>
</evidence>
<gene>
    <name evidence="12" type="primary">secF</name>
    <name evidence="14" type="ORF">GCM10011342_08840</name>
</gene>
<evidence type="ECO:0000256" key="3">
    <source>
        <dbReference type="ARBA" id="ARBA00022475"/>
    </source>
</evidence>
<keyword evidence="4 12" id="KW-0812">Transmembrane</keyword>
<keyword evidence="6 12" id="KW-1133">Transmembrane helix</keyword>
<evidence type="ECO:0000256" key="9">
    <source>
        <dbReference type="ARBA" id="ARBA00059018"/>
    </source>
</evidence>
<dbReference type="InterPro" id="IPR022645">
    <property type="entry name" value="SecD/SecF_bac"/>
</dbReference>
<name>A0A8J2V767_9PROT</name>
<feature type="transmembrane region" description="Helical" evidence="12">
    <location>
        <begin position="195"/>
        <end position="216"/>
    </location>
</feature>
<dbReference type="GO" id="GO:0015450">
    <property type="term" value="F:protein-transporting ATPase activity"/>
    <property type="evidence" value="ECO:0007669"/>
    <property type="project" value="InterPro"/>
</dbReference>
<dbReference type="GO" id="GO:0043952">
    <property type="term" value="P:protein transport by the Sec complex"/>
    <property type="evidence" value="ECO:0007669"/>
    <property type="project" value="UniProtKB-UniRule"/>
</dbReference>
<reference evidence="14" key="2">
    <citation type="submission" date="2020-09" db="EMBL/GenBank/DDBJ databases">
        <authorList>
            <person name="Sun Q."/>
            <person name="Zhou Y."/>
        </authorList>
    </citation>
    <scope>NUCLEOTIDE SEQUENCE</scope>
    <source>
        <strain evidence="14">CGMCC 1.12921</strain>
    </source>
</reference>
<comment type="subunit">
    <text evidence="12">Forms a complex with SecD. Part of the essential Sec protein translocation apparatus which comprises SecA, SecYEG and auxiliary proteins SecDF-YajC and YidC.</text>
</comment>
<dbReference type="InterPro" id="IPR005665">
    <property type="entry name" value="SecF_bac"/>
</dbReference>
<dbReference type="InterPro" id="IPR022813">
    <property type="entry name" value="SecD/SecF_arch_bac"/>
</dbReference>
<dbReference type="PANTHER" id="PTHR30081">
    <property type="entry name" value="PROTEIN-EXPORT MEMBRANE PROTEIN SEC"/>
    <property type="match status" value="1"/>
</dbReference>
<keyword evidence="3 12" id="KW-1003">Cell membrane</keyword>
<keyword evidence="2 12" id="KW-0813">Transport</keyword>
<evidence type="ECO:0000259" key="13">
    <source>
        <dbReference type="Pfam" id="PF02355"/>
    </source>
</evidence>
<comment type="similarity">
    <text evidence="12">Belongs to the SecD/SecF family. SecF subfamily.</text>
</comment>
<dbReference type="NCBIfam" id="TIGR00966">
    <property type="entry name" value="transloc_SecF"/>
    <property type="match status" value="1"/>
</dbReference>
<evidence type="ECO:0000256" key="7">
    <source>
        <dbReference type="ARBA" id="ARBA00023010"/>
    </source>
</evidence>
<sequence>MGLKLIPDNTHVPFMNVRMAAFGVSLLGIIASVVAFFVIGLNFGIDFRGGSVIEVGPAPGESFTIENLTQVRNATGELGLGSVDAQEIGAIGGGEDGIVVTIELQTSTEDFAQRCLDNAPQGIAGDEAEVANQIATACVKGVLIEELGSDIEERRIDVVGPTVSGELVQAGTRAVIIAVALMLIYIWLRFKWQFSVGAIVALVHDVILTIGMFSITQLDFDLSIIAALLTIVGYSMNDTVVVYDRVRENLRKFKKKPLTEVLDLSINDTLSRTIITSGTTLLALIALFVFGGAVLRGFTAAMIWGILIGTYSSIFIASPILQLTGVDRDWSKAES</sequence>
<dbReference type="AlphaFoldDB" id="A0A8J2V767"/>
<dbReference type="Pfam" id="PF07549">
    <property type="entry name" value="Sec_GG"/>
    <property type="match status" value="1"/>
</dbReference>
<keyword evidence="15" id="KW-1185">Reference proteome</keyword>
<feature type="transmembrane region" description="Helical" evidence="12">
    <location>
        <begin position="170"/>
        <end position="188"/>
    </location>
</feature>
<dbReference type="InterPro" id="IPR022646">
    <property type="entry name" value="SecD/SecF_CS"/>
</dbReference>
<comment type="function">
    <text evidence="9 12">Part of the Sec protein translocase complex. Interacts with the SecYEG preprotein conducting channel. SecDF uses the proton motive force (PMF) to complete protein translocation after the ATP-dependent function of SecA.</text>
</comment>
<evidence type="ECO:0000256" key="10">
    <source>
        <dbReference type="ARBA" id="ARBA00060856"/>
    </source>
</evidence>
<dbReference type="FunFam" id="1.20.1640.10:FF:000024">
    <property type="entry name" value="Multifunctional fusion protein"/>
    <property type="match status" value="1"/>
</dbReference>